<organism evidence="8 9">
    <name type="scientific">Bimuria novae-zelandiae CBS 107.79</name>
    <dbReference type="NCBI Taxonomy" id="1447943"/>
    <lineage>
        <taxon>Eukaryota</taxon>
        <taxon>Fungi</taxon>
        <taxon>Dikarya</taxon>
        <taxon>Ascomycota</taxon>
        <taxon>Pezizomycotina</taxon>
        <taxon>Dothideomycetes</taxon>
        <taxon>Pleosporomycetidae</taxon>
        <taxon>Pleosporales</taxon>
        <taxon>Massarineae</taxon>
        <taxon>Didymosphaeriaceae</taxon>
        <taxon>Bimuria</taxon>
    </lineage>
</organism>
<keyword evidence="3 6" id="KW-1133">Transmembrane helix</keyword>
<dbReference type="GO" id="GO:0005886">
    <property type="term" value="C:plasma membrane"/>
    <property type="evidence" value="ECO:0007669"/>
    <property type="project" value="TreeGrafter"/>
</dbReference>
<dbReference type="SUPFAM" id="SSF81321">
    <property type="entry name" value="Family A G protein-coupled receptor-like"/>
    <property type="match status" value="1"/>
</dbReference>
<comment type="subcellular location">
    <subcellularLocation>
        <location evidence="1">Membrane</location>
        <topology evidence="1">Multi-pass membrane protein</topology>
    </subcellularLocation>
</comment>
<dbReference type="PRINTS" id="PR02001">
    <property type="entry name" value="GCR1CAMPR"/>
</dbReference>
<feature type="transmembrane region" description="Helical" evidence="6">
    <location>
        <begin position="20"/>
        <end position="36"/>
    </location>
</feature>
<feature type="compositionally biased region" description="Low complexity" evidence="5">
    <location>
        <begin position="278"/>
        <end position="291"/>
    </location>
</feature>
<accession>A0A6A5VBC1</accession>
<dbReference type="GO" id="GO:0007189">
    <property type="term" value="P:adenylate cyclase-activating G protein-coupled receptor signaling pathway"/>
    <property type="evidence" value="ECO:0007669"/>
    <property type="project" value="TreeGrafter"/>
</dbReference>
<evidence type="ECO:0000256" key="1">
    <source>
        <dbReference type="ARBA" id="ARBA00004141"/>
    </source>
</evidence>
<dbReference type="InterPro" id="IPR017981">
    <property type="entry name" value="GPCR_2-like_7TM"/>
</dbReference>
<evidence type="ECO:0000259" key="7">
    <source>
        <dbReference type="PROSITE" id="PS50261"/>
    </source>
</evidence>
<feature type="transmembrane region" description="Helical" evidence="6">
    <location>
        <begin position="48"/>
        <end position="70"/>
    </location>
</feature>
<dbReference type="Proteomes" id="UP000800036">
    <property type="component" value="Unassembled WGS sequence"/>
</dbReference>
<gene>
    <name evidence="8" type="ORF">BU23DRAFT_117269</name>
</gene>
<evidence type="ECO:0000313" key="8">
    <source>
        <dbReference type="EMBL" id="KAF1974435.1"/>
    </source>
</evidence>
<feature type="transmembrane region" description="Helical" evidence="6">
    <location>
        <begin position="125"/>
        <end position="144"/>
    </location>
</feature>
<sequence length="485" mass="54656">MARGLSAREMMAVQVSERTMSVLSIVGSLFIISTFLKWHYFRKPINRLVFYASFGNMLTNVATLISISAMPGYSAGYRSLCEFQGILIQWFLMADTLWVFTMALNVMLVFFRGYDSRQLLRLEKWYFLFCYGGPGAIAIAYIIMNRYGAYRGKIIGPATIWCWVGKDVEWMRLAFFYAPIWVIVCATMCIYIVTGRQIFKKRAELRSFTRLPDQEMGNTVTNPFAAMDFRNIKVETEMKVETSWQTTSIDQDSATAYPPSRTSFSSTKALSEPVEVRAISSSPQPSAPARSVLRHEDGPRTGYKATAFSTNQAPSLEGKDTHSFSITQHSPNRRRTAAVEGNAAAWGYFKVAFLMFAALFIVWVPSTVNRLQQFVDKEHSIFGLNLASALVLPLQGFWNSMIYISTTWPECRRALADTLDAVSSFRRNRRERSAKKRGTPASTSDRRLETPISLGAMKRTPESQRYVQSVSSAANTVRNVPASGP</sequence>
<feature type="compositionally biased region" description="Basic residues" evidence="5">
    <location>
        <begin position="427"/>
        <end position="438"/>
    </location>
</feature>
<dbReference type="PROSITE" id="PS50261">
    <property type="entry name" value="G_PROTEIN_RECEP_F2_4"/>
    <property type="match status" value="1"/>
</dbReference>
<dbReference type="PANTHER" id="PTHR23112:SF0">
    <property type="entry name" value="TRANSMEMBRANE PROTEIN 116"/>
    <property type="match status" value="1"/>
</dbReference>
<evidence type="ECO:0000256" key="3">
    <source>
        <dbReference type="ARBA" id="ARBA00022989"/>
    </source>
</evidence>
<dbReference type="GO" id="GO:0007166">
    <property type="term" value="P:cell surface receptor signaling pathway"/>
    <property type="evidence" value="ECO:0007669"/>
    <property type="project" value="InterPro"/>
</dbReference>
<dbReference type="InterPro" id="IPR022343">
    <property type="entry name" value="GCR1-cAMP_receptor"/>
</dbReference>
<feature type="transmembrane region" description="Helical" evidence="6">
    <location>
        <begin position="343"/>
        <end position="364"/>
    </location>
</feature>
<dbReference type="GO" id="GO:0004930">
    <property type="term" value="F:G protein-coupled receptor activity"/>
    <property type="evidence" value="ECO:0007669"/>
    <property type="project" value="TreeGrafter"/>
</dbReference>
<feature type="domain" description="G-protein coupled receptors family 2 profile 2" evidence="7">
    <location>
        <begin position="10"/>
        <end position="202"/>
    </location>
</feature>
<evidence type="ECO:0000313" key="9">
    <source>
        <dbReference type="Proteomes" id="UP000800036"/>
    </source>
</evidence>
<feature type="region of interest" description="Disordered" evidence="5">
    <location>
        <begin position="277"/>
        <end position="329"/>
    </location>
</feature>
<feature type="transmembrane region" description="Helical" evidence="6">
    <location>
        <begin position="174"/>
        <end position="193"/>
    </location>
</feature>
<evidence type="ECO:0000256" key="5">
    <source>
        <dbReference type="SAM" id="MobiDB-lite"/>
    </source>
</evidence>
<dbReference type="Gene3D" id="1.20.1070.10">
    <property type="entry name" value="Rhodopsin 7-helix transmembrane proteins"/>
    <property type="match status" value="1"/>
</dbReference>
<dbReference type="OrthoDB" id="18453at2759"/>
<keyword evidence="2 6" id="KW-0812">Transmembrane</keyword>
<evidence type="ECO:0000256" key="2">
    <source>
        <dbReference type="ARBA" id="ARBA00022692"/>
    </source>
</evidence>
<dbReference type="AlphaFoldDB" id="A0A6A5VBC1"/>
<dbReference type="EMBL" id="ML976675">
    <property type="protein sequence ID" value="KAF1974435.1"/>
    <property type="molecule type" value="Genomic_DNA"/>
</dbReference>
<keyword evidence="9" id="KW-1185">Reference proteome</keyword>
<evidence type="ECO:0000256" key="6">
    <source>
        <dbReference type="SAM" id="Phobius"/>
    </source>
</evidence>
<dbReference type="Pfam" id="PF05462">
    <property type="entry name" value="Dicty_CAR"/>
    <property type="match status" value="1"/>
</dbReference>
<protein>
    <recommendedName>
        <fullName evidence="7">G-protein coupled receptors family 2 profile 2 domain-containing protein</fullName>
    </recommendedName>
</protein>
<feature type="transmembrane region" description="Helical" evidence="6">
    <location>
        <begin position="90"/>
        <end position="113"/>
    </location>
</feature>
<evidence type="ECO:0000256" key="4">
    <source>
        <dbReference type="ARBA" id="ARBA00023136"/>
    </source>
</evidence>
<dbReference type="PANTHER" id="PTHR23112">
    <property type="entry name" value="G PROTEIN-COUPLED RECEPTOR 157-RELATED"/>
    <property type="match status" value="1"/>
</dbReference>
<feature type="transmembrane region" description="Helical" evidence="6">
    <location>
        <begin position="384"/>
        <end position="404"/>
    </location>
</feature>
<reference evidence="8" key="1">
    <citation type="journal article" date="2020" name="Stud. Mycol.">
        <title>101 Dothideomycetes genomes: a test case for predicting lifestyles and emergence of pathogens.</title>
        <authorList>
            <person name="Haridas S."/>
            <person name="Albert R."/>
            <person name="Binder M."/>
            <person name="Bloem J."/>
            <person name="Labutti K."/>
            <person name="Salamov A."/>
            <person name="Andreopoulos B."/>
            <person name="Baker S."/>
            <person name="Barry K."/>
            <person name="Bills G."/>
            <person name="Bluhm B."/>
            <person name="Cannon C."/>
            <person name="Castanera R."/>
            <person name="Culley D."/>
            <person name="Daum C."/>
            <person name="Ezra D."/>
            <person name="Gonzalez J."/>
            <person name="Henrissat B."/>
            <person name="Kuo A."/>
            <person name="Liang C."/>
            <person name="Lipzen A."/>
            <person name="Lutzoni F."/>
            <person name="Magnuson J."/>
            <person name="Mondo S."/>
            <person name="Nolan M."/>
            <person name="Ohm R."/>
            <person name="Pangilinan J."/>
            <person name="Park H.-J."/>
            <person name="Ramirez L."/>
            <person name="Alfaro M."/>
            <person name="Sun H."/>
            <person name="Tritt A."/>
            <person name="Yoshinaga Y."/>
            <person name="Zwiers L.-H."/>
            <person name="Turgeon B."/>
            <person name="Goodwin S."/>
            <person name="Spatafora J."/>
            <person name="Crous P."/>
            <person name="Grigoriev I."/>
        </authorList>
    </citation>
    <scope>NUCLEOTIDE SEQUENCE</scope>
    <source>
        <strain evidence="8">CBS 107.79</strain>
    </source>
</reference>
<name>A0A6A5VBC1_9PLEO</name>
<feature type="compositionally biased region" description="Polar residues" evidence="5">
    <location>
        <begin position="463"/>
        <end position="478"/>
    </location>
</feature>
<feature type="region of interest" description="Disordered" evidence="5">
    <location>
        <begin position="427"/>
        <end position="485"/>
    </location>
</feature>
<proteinExistence type="predicted"/>
<keyword evidence="4 6" id="KW-0472">Membrane</keyword>